<evidence type="ECO:0000313" key="12">
    <source>
        <dbReference type="Proteomes" id="UP000747399"/>
    </source>
</evidence>
<keyword evidence="12" id="KW-1185">Reference proteome</keyword>
<sequence length="1247" mass="132017">MAALIRCVLLVIFFTKVMGFGYHTDLLNLGTRRVEVYSDIDLVSALQDDSVDRIVLMRDMKLGDEWDRQDIFPLHIRRNVTIKGNLEASAVASLDFRYLIGKLRLDTGIWLSVFRLRLRGLSASYAPSFPFVATSPGSHVLFQDCVLHRTACVPLVMVHDSIKAALPQPRLQSCVAPAGAAAGSGGCDGYPEDTVSPVTTSQVLSPGFGAGSGIEAGLAAGAGQFAPAVDIELLKHYCFHTVAEGKECRPVALMLRRYAYETPWRAAGALGTGGFVLHARNTTMVCDYPVSEECMRESGPEFCVTREWSRRQRQGHWRRSAIRMVLTTACTLVALAGGWWLFRLYAAAMWPGVPARDSAAGATALLQMPNSVSAVTLQWLAEMSADAAAAEAVGVAAGSPQSRISAQRPLVRMPWTGTTAMDPAALMAALASGGDVSGESRVPSGGPTFSRTSTRTMGHSSLGGAGSGAGGGAGALSRSTCLVLEQVMAEQAGPRPSLGTHSASGAAPAVPVGGPDGIISLGCRREWNNHQIQQQQQYHQDQLQQRFQQQLQLQQLPPEQVMEYLGRLIKTYEVIGSVEDSSPPSTSVARAAAETQERILHIRQTINGTGSAPAISDPACDLYEHLEVSELIGSGTFGKVFKGFWHGTLVAVKLLVFPAALAGQSQLEKMAAMEAAISSSLSHPNIVQTYTWRVAPLLDAEPLQSSSPAVPTAASAAAGVGCDGDDHHQQGQRSSKKKQFQVLQYQQQEGESHDSHNNINLYSKAPSALGSPLSGPELSADENILEGRESLAVAVATAPEMLLPSMEKAAALAISTPAPARQLLSPPAPRNGGAGDVTAASSNSRLAAAANVLQEGFELCLILELCDAGSLRDYLSQGGFRSSEDHGSVDMAALLDVAMDVARAMAYLHSKSIVHSDLKSRNVLLKSVSGNPASLGRRCSVIAKVSDFGLSLRIDNDATHVSNMYQGTTAFMAPELLLHGRVSKASDVYSFGILMWELYTCGEAFKGVPKALLGAKVVDGLRLDFPPEVPPPYARLAQQCWTEDPGARPSFDRVVRELSCMRAALHGEPPPAPVQPLGSVTAQVRRNTSFSRILTRQISQPQQQLQQLLRPDELKRRLGKLQLPAAAATAQRRGPLLETIASYCDATGGAPSISFHQPQTLPMLAEDLTGGLRGAIASQGSDGGNGDGGGSCGTYHAALHPLYGGTAAIASAPAAGSGSLGAMQLQRLIEANLLVVDGCDGGSTMVG</sequence>
<keyword evidence="8" id="KW-0812">Transmembrane</keyword>
<name>A0A8J4BNW2_9CHLO</name>
<gene>
    <name evidence="11" type="ORF">Vafri_16694</name>
</gene>
<evidence type="ECO:0000313" key="11">
    <source>
        <dbReference type="EMBL" id="GIL62466.1"/>
    </source>
</evidence>
<dbReference type="PROSITE" id="PS00107">
    <property type="entry name" value="PROTEIN_KINASE_ATP"/>
    <property type="match status" value="1"/>
</dbReference>
<comment type="caution">
    <text evidence="11">The sequence shown here is derived from an EMBL/GenBank/DDBJ whole genome shotgun (WGS) entry which is preliminary data.</text>
</comment>
<dbReference type="Pfam" id="PF07714">
    <property type="entry name" value="PK_Tyr_Ser-Thr"/>
    <property type="match status" value="2"/>
</dbReference>
<feature type="domain" description="Protein kinase" evidence="10">
    <location>
        <begin position="626"/>
        <end position="1065"/>
    </location>
</feature>
<evidence type="ECO:0000256" key="8">
    <source>
        <dbReference type="SAM" id="Phobius"/>
    </source>
</evidence>
<accession>A0A8J4BNW2</accession>
<keyword evidence="8" id="KW-1133">Transmembrane helix</keyword>
<evidence type="ECO:0000256" key="5">
    <source>
        <dbReference type="ARBA" id="ARBA00022840"/>
    </source>
</evidence>
<evidence type="ECO:0000256" key="1">
    <source>
        <dbReference type="ARBA" id="ARBA00022527"/>
    </source>
</evidence>
<evidence type="ECO:0000256" key="4">
    <source>
        <dbReference type="ARBA" id="ARBA00022777"/>
    </source>
</evidence>
<dbReference type="PROSITE" id="PS50011">
    <property type="entry name" value="PROTEIN_KINASE_DOM"/>
    <property type="match status" value="1"/>
</dbReference>
<reference evidence="11" key="1">
    <citation type="journal article" date="2021" name="Proc. Natl. Acad. Sci. U.S.A.">
        <title>Three genomes in the algal genus Volvox reveal the fate of a haploid sex-determining region after a transition to homothallism.</title>
        <authorList>
            <person name="Yamamoto K."/>
            <person name="Hamaji T."/>
            <person name="Kawai-Toyooka H."/>
            <person name="Matsuzaki R."/>
            <person name="Takahashi F."/>
            <person name="Nishimura Y."/>
            <person name="Kawachi M."/>
            <person name="Noguchi H."/>
            <person name="Minakuchi Y."/>
            <person name="Umen J.G."/>
            <person name="Toyoda A."/>
            <person name="Nozaki H."/>
        </authorList>
    </citation>
    <scope>NUCLEOTIDE SEQUENCE</scope>
    <source>
        <strain evidence="11">NIES-3780</strain>
    </source>
</reference>
<keyword evidence="3 6" id="KW-0547">Nucleotide-binding</keyword>
<dbReference type="InterPro" id="IPR011009">
    <property type="entry name" value="Kinase-like_dom_sf"/>
</dbReference>
<dbReference type="Gene3D" id="3.30.200.20">
    <property type="entry name" value="Phosphorylase Kinase, domain 1"/>
    <property type="match status" value="1"/>
</dbReference>
<evidence type="ECO:0000256" key="7">
    <source>
        <dbReference type="SAM" id="MobiDB-lite"/>
    </source>
</evidence>
<dbReference type="PANTHER" id="PTHR44329:SF214">
    <property type="entry name" value="PROTEIN KINASE DOMAIN-CONTAINING PROTEIN"/>
    <property type="match status" value="1"/>
</dbReference>
<protein>
    <recommendedName>
        <fullName evidence="10">Protein kinase domain-containing protein</fullName>
    </recommendedName>
</protein>
<keyword evidence="2" id="KW-0808">Transferase</keyword>
<feature type="binding site" evidence="6">
    <location>
        <position position="653"/>
    </location>
    <ligand>
        <name>ATP</name>
        <dbReference type="ChEBI" id="CHEBI:30616"/>
    </ligand>
</feature>
<evidence type="ECO:0000256" key="2">
    <source>
        <dbReference type="ARBA" id="ARBA00022679"/>
    </source>
</evidence>
<dbReference type="AlphaFoldDB" id="A0A8J4BNW2"/>
<dbReference type="Proteomes" id="UP000747399">
    <property type="component" value="Unassembled WGS sequence"/>
</dbReference>
<organism evidence="11 12">
    <name type="scientific">Volvox africanus</name>
    <dbReference type="NCBI Taxonomy" id="51714"/>
    <lineage>
        <taxon>Eukaryota</taxon>
        <taxon>Viridiplantae</taxon>
        <taxon>Chlorophyta</taxon>
        <taxon>core chlorophytes</taxon>
        <taxon>Chlorophyceae</taxon>
        <taxon>CS clade</taxon>
        <taxon>Chlamydomonadales</taxon>
        <taxon>Volvocaceae</taxon>
        <taxon>Volvox</taxon>
    </lineage>
</organism>
<dbReference type="PANTHER" id="PTHR44329">
    <property type="entry name" value="SERINE/THREONINE-PROTEIN KINASE TNNI3K-RELATED"/>
    <property type="match status" value="1"/>
</dbReference>
<keyword evidence="1" id="KW-0723">Serine/threonine-protein kinase</keyword>
<evidence type="ECO:0000256" key="6">
    <source>
        <dbReference type="PROSITE-ProRule" id="PRU10141"/>
    </source>
</evidence>
<dbReference type="SMART" id="SM00220">
    <property type="entry name" value="S_TKc"/>
    <property type="match status" value="1"/>
</dbReference>
<feature type="compositionally biased region" description="Low complexity" evidence="7">
    <location>
        <begin position="705"/>
        <end position="720"/>
    </location>
</feature>
<dbReference type="InterPro" id="IPR008271">
    <property type="entry name" value="Ser/Thr_kinase_AS"/>
</dbReference>
<evidence type="ECO:0000256" key="9">
    <source>
        <dbReference type="SAM" id="SignalP"/>
    </source>
</evidence>
<dbReference type="InterPro" id="IPR001245">
    <property type="entry name" value="Ser-Thr/Tyr_kinase_cat_dom"/>
</dbReference>
<feature type="region of interest" description="Disordered" evidence="7">
    <location>
        <begin position="436"/>
        <end position="471"/>
    </location>
</feature>
<keyword evidence="5 6" id="KW-0067">ATP-binding</keyword>
<dbReference type="InterPro" id="IPR051681">
    <property type="entry name" value="Ser/Thr_Kinases-Pseudokinases"/>
</dbReference>
<dbReference type="GO" id="GO:0004674">
    <property type="term" value="F:protein serine/threonine kinase activity"/>
    <property type="evidence" value="ECO:0007669"/>
    <property type="project" value="UniProtKB-KW"/>
</dbReference>
<dbReference type="Gene3D" id="1.10.510.10">
    <property type="entry name" value="Transferase(Phosphotransferase) domain 1"/>
    <property type="match status" value="1"/>
</dbReference>
<dbReference type="PROSITE" id="PS00108">
    <property type="entry name" value="PROTEIN_KINASE_ST"/>
    <property type="match status" value="1"/>
</dbReference>
<feature type="compositionally biased region" description="Gly residues" evidence="7">
    <location>
        <begin position="461"/>
        <end position="471"/>
    </location>
</feature>
<feature type="region of interest" description="Disordered" evidence="7">
    <location>
        <begin position="705"/>
        <end position="775"/>
    </location>
</feature>
<proteinExistence type="predicted"/>
<keyword evidence="4" id="KW-0418">Kinase</keyword>
<dbReference type="EMBL" id="BNCO01000051">
    <property type="protein sequence ID" value="GIL62466.1"/>
    <property type="molecule type" value="Genomic_DNA"/>
</dbReference>
<dbReference type="GO" id="GO:0005524">
    <property type="term" value="F:ATP binding"/>
    <property type="evidence" value="ECO:0007669"/>
    <property type="project" value="UniProtKB-UniRule"/>
</dbReference>
<feature type="compositionally biased region" description="Polar residues" evidence="7">
    <location>
        <begin position="447"/>
        <end position="459"/>
    </location>
</feature>
<evidence type="ECO:0000259" key="10">
    <source>
        <dbReference type="PROSITE" id="PS50011"/>
    </source>
</evidence>
<feature type="transmembrane region" description="Helical" evidence="8">
    <location>
        <begin position="321"/>
        <end position="342"/>
    </location>
</feature>
<evidence type="ECO:0000256" key="3">
    <source>
        <dbReference type="ARBA" id="ARBA00022741"/>
    </source>
</evidence>
<feature type="chain" id="PRO_5035220367" description="Protein kinase domain-containing protein" evidence="9">
    <location>
        <begin position="20"/>
        <end position="1247"/>
    </location>
</feature>
<dbReference type="SUPFAM" id="SSF56112">
    <property type="entry name" value="Protein kinase-like (PK-like)"/>
    <property type="match status" value="1"/>
</dbReference>
<keyword evidence="9" id="KW-0732">Signal</keyword>
<dbReference type="InterPro" id="IPR017441">
    <property type="entry name" value="Protein_kinase_ATP_BS"/>
</dbReference>
<dbReference type="InterPro" id="IPR000719">
    <property type="entry name" value="Prot_kinase_dom"/>
</dbReference>
<keyword evidence="8" id="KW-0472">Membrane</keyword>
<feature type="signal peptide" evidence="9">
    <location>
        <begin position="1"/>
        <end position="19"/>
    </location>
</feature>